<dbReference type="PANTHER" id="PTHR34580:SF1">
    <property type="entry name" value="PROTEIN PAFC"/>
    <property type="match status" value="1"/>
</dbReference>
<evidence type="ECO:0000259" key="2">
    <source>
        <dbReference type="Pfam" id="PF13280"/>
    </source>
</evidence>
<feature type="domain" description="WYL" evidence="2">
    <location>
        <begin position="153"/>
        <end position="221"/>
    </location>
</feature>
<dbReference type="PROSITE" id="PS52050">
    <property type="entry name" value="WYL"/>
    <property type="match status" value="1"/>
</dbReference>
<proteinExistence type="predicted"/>
<dbReference type="InterPro" id="IPR026881">
    <property type="entry name" value="WYL_dom"/>
</dbReference>
<dbReference type="Gene3D" id="1.10.10.10">
    <property type="entry name" value="Winged helix-like DNA-binding domain superfamily/Winged helix DNA-binding domain"/>
    <property type="match status" value="1"/>
</dbReference>
<dbReference type="InterPro" id="IPR028349">
    <property type="entry name" value="PafC-like"/>
</dbReference>
<dbReference type="EMBL" id="CP071382">
    <property type="protein sequence ID" value="QSV46334.1"/>
    <property type="molecule type" value="Genomic_DNA"/>
</dbReference>
<gene>
    <name evidence="4" type="ORF">JZM60_03390</name>
</gene>
<dbReference type="SUPFAM" id="SSF46785">
    <property type="entry name" value="Winged helix' DNA-binding domain"/>
    <property type="match status" value="1"/>
</dbReference>
<dbReference type="Pfam" id="PF13280">
    <property type="entry name" value="WYL"/>
    <property type="match status" value="1"/>
</dbReference>
<dbReference type="PANTHER" id="PTHR34580">
    <property type="match status" value="1"/>
</dbReference>
<evidence type="ECO:0000313" key="4">
    <source>
        <dbReference type="EMBL" id="QSV46334.1"/>
    </source>
</evidence>
<name>A0ABX7Q4N3_9BACT</name>
<dbReference type="InterPro" id="IPR013196">
    <property type="entry name" value="HTH_11"/>
</dbReference>
<protein>
    <submittedName>
        <fullName evidence="4">Transcriptional regulator</fullName>
    </submittedName>
</protein>
<feature type="domain" description="WCX" evidence="3">
    <location>
        <begin position="248"/>
        <end position="326"/>
    </location>
</feature>
<organism evidence="4 5">
    <name type="scientific">Geobacter benzoatilyticus</name>
    <dbReference type="NCBI Taxonomy" id="2815309"/>
    <lineage>
        <taxon>Bacteria</taxon>
        <taxon>Pseudomonadati</taxon>
        <taxon>Thermodesulfobacteriota</taxon>
        <taxon>Desulfuromonadia</taxon>
        <taxon>Geobacterales</taxon>
        <taxon>Geobacteraceae</taxon>
        <taxon>Geobacter</taxon>
    </lineage>
</organism>
<keyword evidence="5" id="KW-1185">Reference proteome</keyword>
<evidence type="ECO:0000313" key="5">
    <source>
        <dbReference type="Proteomes" id="UP000663651"/>
    </source>
</evidence>
<dbReference type="InterPro" id="IPR036390">
    <property type="entry name" value="WH_DNA-bd_sf"/>
</dbReference>
<evidence type="ECO:0000259" key="1">
    <source>
        <dbReference type="Pfam" id="PF08279"/>
    </source>
</evidence>
<dbReference type="PIRSF" id="PIRSF016838">
    <property type="entry name" value="PafC"/>
    <property type="match status" value="1"/>
</dbReference>
<dbReference type="InterPro" id="IPR051534">
    <property type="entry name" value="CBASS_pafABC_assoc_protein"/>
</dbReference>
<reference evidence="4 5" key="1">
    <citation type="submission" date="2021-03" db="EMBL/GenBank/DDBJ databases">
        <title>Geobacter metallireducens gen. nov. sp. nov., a microorganism capable of coupling the complete oxidation of organic compounds to the reduction of iron and other metals.</title>
        <authorList>
            <person name="Li Y."/>
        </authorList>
    </citation>
    <scope>NUCLEOTIDE SEQUENCE [LARGE SCALE GENOMIC DNA]</scope>
    <source>
        <strain evidence="4 5">Jerry-YX</strain>
    </source>
</reference>
<dbReference type="Proteomes" id="UP000663651">
    <property type="component" value="Chromosome"/>
</dbReference>
<dbReference type="InterPro" id="IPR057727">
    <property type="entry name" value="WCX_dom"/>
</dbReference>
<dbReference type="Pfam" id="PF25583">
    <property type="entry name" value="WCX"/>
    <property type="match status" value="1"/>
</dbReference>
<evidence type="ECO:0000259" key="3">
    <source>
        <dbReference type="Pfam" id="PF25583"/>
    </source>
</evidence>
<accession>A0ABX7Q4N3</accession>
<sequence length="335" mass="38118">MQKGKPAKKYSQAGRVHDLIRLIEARHGVTLEEMAEETGVDRRTVHRDLNVIHEAGYPLVSEWLNGRKIYRFLTRFKDVPPITFTLQELMSLSFFRSQLSFLDGTPFRQDLDAVFRKIGSVLPPRYAAHMERIADVSLPLLQGRRDYSPVAAHLESLRDALIYQYRVRLSYRGAGKGKATAYEVDPYTLVFYKGGLYLVGYAHNRNDLRTFAVERIAGVEVRKERFEIPDGYRPEERLKGAFGIVEEEPLEVEIRFSPEIAHAVQGRVWHPSQTVKNGEDGSLVLSFFAGGKMEIISWVLSYGEHAEVLAPAALRHEMGAIARRMAGRYGEKPEV</sequence>
<dbReference type="Pfam" id="PF08279">
    <property type="entry name" value="HTH_11"/>
    <property type="match status" value="1"/>
</dbReference>
<dbReference type="InterPro" id="IPR036388">
    <property type="entry name" value="WH-like_DNA-bd_sf"/>
</dbReference>
<dbReference type="RefSeq" id="WP_207164116.1">
    <property type="nucleotide sequence ID" value="NZ_CP071382.1"/>
</dbReference>
<feature type="domain" description="Helix-turn-helix type 11" evidence="1">
    <location>
        <begin position="17"/>
        <end position="62"/>
    </location>
</feature>